<feature type="signal peptide" evidence="2">
    <location>
        <begin position="1"/>
        <end position="15"/>
    </location>
</feature>
<sequence length="575" mass="63980">MFLLTIASLVTGLLTWFGIQNYDDSHVSLVTDRKVITAELSAFIEDVIQKNNISGLTLGAVHSNGQVEHSAWGRKTEDGLDMTTDTLFNLASVSKAFLSATVGILIDDFATGRNVTPLPASINRFDWNTKVADLLPDDWQLMDEWAHAKANVRDILSHVSGLPRHDYSVKRTDSTLDIIQRMRYLRPAFELRQRWSYNNLMYMLGSHLVSKYSGMPYTEYIKTRIFDPLNMKSTTFSESVASRDGKLTQTWTRFGRRIPFWFSDDMVELNSGPGGVISSVVDMTQWLKALLHAGVNPDTNVTVIPKSAFDEVTTAHAIVSGKASVPYVSLSGYGMGWSRQSYKGHEVISHSGGIPGFSTLVVFLPSDDLGLVVLANADQKDKQTTKIVYRAFEDFLGLERSQPEDAPPRPESSALVTHEISNGELEVYAGTYYNAGYGSGNLTLCAPTSRSSHCQQILHDFSHFTNESSPPSLYAAVPTIWSSHARFRYVGNDTFKLVITYLFPEGYGKDTSPFETYESGEAEGTARFVVSNKETTRTKSVEGFGLFDMVGEVTERQRKGGTIEDTAEVWFERVE</sequence>
<dbReference type="InterPro" id="IPR012338">
    <property type="entry name" value="Beta-lactam/transpept-like"/>
</dbReference>
<evidence type="ECO:0000313" key="4">
    <source>
        <dbReference type="EMBL" id="CAL1697759.1"/>
    </source>
</evidence>
<dbReference type="Gene3D" id="3.40.710.10">
    <property type="entry name" value="DD-peptidase/beta-lactamase superfamily"/>
    <property type="match status" value="1"/>
</dbReference>
<dbReference type="InterPro" id="IPR050491">
    <property type="entry name" value="AmpC-like"/>
</dbReference>
<evidence type="ECO:0000256" key="2">
    <source>
        <dbReference type="SAM" id="SignalP"/>
    </source>
</evidence>
<keyword evidence="5" id="KW-1185">Reference proteome</keyword>
<dbReference type="InterPro" id="IPR001466">
    <property type="entry name" value="Beta-lactam-related"/>
</dbReference>
<keyword evidence="2" id="KW-0732">Signal</keyword>
<feature type="domain" description="Beta-lactamase-related" evidence="3">
    <location>
        <begin position="42"/>
        <end position="382"/>
    </location>
</feature>
<dbReference type="PANTHER" id="PTHR46825">
    <property type="entry name" value="D-ALANYL-D-ALANINE-CARBOXYPEPTIDASE/ENDOPEPTIDASE AMPH"/>
    <property type="match status" value="1"/>
</dbReference>
<dbReference type="Pfam" id="PF00144">
    <property type="entry name" value="Beta-lactamase"/>
    <property type="match status" value="1"/>
</dbReference>
<feature type="chain" id="PRO_5045391635" description="Beta-lactamase-related domain-containing protein" evidence="2">
    <location>
        <begin position="16"/>
        <end position="575"/>
    </location>
</feature>
<protein>
    <recommendedName>
        <fullName evidence="3">Beta-lactamase-related domain-containing protein</fullName>
    </recommendedName>
</protein>
<evidence type="ECO:0000256" key="1">
    <source>
        <dbReference type="ARBA" id="ARBA00038215"/>
    </source>
</evidence>
<dbReference type="SUPFAM" id="SSF56601">
    <property type="entry name" value="beta-lactamase/transpeptidase-like"/>
    <property type="match status" value="1"/>
</dbReference>
<comment type="similarity">
    <text evidence="1">Belongs to the peptidase S12 family.</text>
</comment>
<proteinExistence type="inferred from homology"/>
<dbReference type="PANTHER" id="PTHR46825:SF15">
    <property type="entry name" value="BETA-LACTAMASE-RELATED DOMAIN-CONTAINING PROTEIN"/>
    <property type="match status" value="1"/>
</dbReference>
<organism evidence="4 5">
    <name type="scientific">Somion occarium</name>
    <dbReference type="NCBI Taxonomy" id="3059160"/>
    <lineage>
        <taxon>Eukaryota</taxon>
        <taxon>Fungi</taxon>
        <taxon>Dikarya</taxon>
        <taxon>Basidiomycota</taxon>
        <taxon>Agaricomycotina</taxon>
        <taxon>Agaricomycetes</taxon>
        <taxon>Polyporales</taxon>
        <taxon>Cerrenaceae</taxon>
        <taxon>Somion</taxon>
    </lineage>
</organism>
<gene>
    <name evidence="4" type="ORF">GFSPODELE1_LOCUS1840</name>
</gene>
<dbReference type="Proteomes" id="UP001497453">
    <property type="component" value="Chromosome 10"/>
</dbReference>
<evidence type="ECO:0000313" key="5">
    <source>
        <dbReference type="Proteomes" id="UP001497453"/>
    </source>
</evidence>
<dbReference type="EMBL" id="OZ037953">
    <property type="protein sequence ID" value="CAL1697759.1"/>
    <property type="molecule type" value="Genomic_DNA"/>
</dbReference>
<name>A0ABP1CSJ9_9APHY</name>
<accession>A0ABP1CSJ9</accession>
<evidence type="ECO:0000259" key="3">
    <source>
        <dbReference type="Pfam" id="PF00144"/>
    </source>
</evidence>
<reference evidence="5" key="1">
    <citation type="submission" date="2024-04" db="EMBL/GenBank/DDBJ databases">
        <authorList>
            <person name="Shaw F."/>
            <person name="Minotto A."/>
        </authorList>
    </citation>
    <scope>NUCLEOTIDE SEQUENCE [LARGE SCALE GENOMIC DNA]</scope>
</reference>